<feature type="compositionally biased region" description="Basic and acidic residues" evidence="1">
    <location>
        <begin position="60"/>
        <end position="74"/>
    </location>
</feature>
<evidence type="ECO:0000313" key="2">
    <source>
        <dbReference type="EMBL" id="GAA3524815.1"/>
    </source>
</evidence>
<dbReference type="EMBL" id="BAAAZN010000001">
    <property type="protein sequence ID" value="GAA3524815.1"/>
    <property type="molecule type" value="Genomic_DNA"/>
</dbReference>
<reference evidence="3" key="1">
    <citation type="journal article" date="2019" name="Int. J. Syst. Evol. Microbiol.">
        <title>The Global Catalogue of Microorganisms (GCM) 10K type strain sequencing project: providing services to taxonomists for standard genome sequencing and annotation.</title>
        <authorList>
            <consortium name="The Broad Institute Genomics Platform"/>
            <consortium name="The Broad Institute Genome Sequencing Center for Infectious Disease"/>
            <person name="Wu L."/>
            <person name="Ma J."/>
        </authorList>
    </citation>
    <scope>NUCLEOTIDE SEQUENCE [LARGE SCALE GENOMIC DNA]</scope>
    <source>
        <strain evidence="3">JCM 16898</strain>
    </source>
</reference>
<comment type="caution">
    <text evidence="2">The sequence shown here is derived from an EMBL/GenBank/DDBJ whole genome shotgun (WGS) entry which is preliminary data.</text>
</comment>
<sequence length="136" mass="13843">MTATDGKPLSRRPGSADGTAGSALVRGTVTGIREMRERTVHAGDAPGRNITARASGRKPAARESVARQAGERGSRAGRVGRCGSGADRAGDGEFVAGRVGPRGRAGVDESSAGWIGGYGSVAGLVCLRRPATGWWV</sequence>
<evidence type="ECO:0000256" key="1">
    <source>
        <dbReference type="SAM" id="MobiDB-lite"/>
    </source>
</evidence>
<dbReference type="Proteomes" id="UP001500689">
    <property type="component" value="Unassembled WGS sequence"/>
</dbReference>
<evidence type="ECO:0000313" key="3">
    <source>
        <dbReference type="Proteomes" id="UP001500689"/>
    </source>
</evidence>
<gene>
    <name evidence="2" type="ORF">GCM10022222_04310</name>
</gene>
<feature type="compositionally biased region" description="Low complexity" evidence="1">
    <location>
        <begin position="95"/>
        <end position="104"/>
    </location>
</feature>
<feature type="region of interest" description="Disordered" evidence="1">
    <location>
        <begin position="1"/>
        <end position="110"/>
    </location>
</feature>
<protein>
    <submittedName>
        <fullName evidence="2">Uncharacterized protein</fullName>
    </submittedName>
</protein>
<proteinExistence type="predicted"/>
<name>A0ABP6V087_9PSEU</name>
<accession>A0ABP6V087</accession>
<keyword evidence="3" id="KW-1185">Reference proteome</keyword>
<organism evidence="2 3">
    <name type="scientific">Amycolatopsis ultiminotia</name>
    <dbReference type="NCBI Taxonomy" id="543629"/>
    <lineage>
        <taxon>Bacteria</taxon>
        <taxon>Bacillati</taxon>
        <taxon>Actinomycetota</taxon>
        <taxon>Actinomycetes</taxon>
        <taxon>Pseudonocardiales</taxon>
        <taxon>Pseudonocardiaceae</taxon>
        <taxon>Amycolatopsis</taxon>
    </lineage>
</organism>